<proteinExistence type="predicted"/>
<dbReference type="InterPro" id="IPR002656">
    <property type="entry name" value="Acyl_transf_3_dom"/>
</dbReference>
<dbReference type="RefSeq" id="WP_005393343.1">
    <property type="nucleotide sequence ID" value="NZ_CP069534.1"/>
</dbReference>
<keyword evidence="3" id="KW-0012">Acyltransferase</keyword>
<feature type="transmembrane region" description="Helical" evidence="1">
    <location>
        <begin position="77"/>
        <end position="103"/>
    </location>
</feature>
<feature type="transmembrane region" description="Helical" evidence="1">
    <location>
        <begin position="294"/>
        <end position="317"/>
    </location>
</feature>
<dbReference type="GO" id="GO:0009103">
    <property type="term" value="P:lipopolysaccharide biosynthetic process"/>
    <property type="evidence" value="ECO:0007669"/>
    <property type="project" value="TreeGrafter"/>
</dbReference>
<evidence type="ECO:0000313" key="3">
    <source>
        <dbReference type="EMBL" id="QRP70426.1"/>
    </source>
</evidence>
<feature type="transmembrane region" description="Helical" evidence="1">
    <location>
        <begin position="12"/>
        <end position="31"/>
    </location>
</feature>
<dbReference type="EMBL" id="CP069534">
    <property type="protein sequence ID" value="QRP70426.1"/>
    <property type="molecule type" value="Genomic_DNA"/>
</dbReference>
<dbReference type="GO" id="GO:0016020">
    <property type="term" value="C:membrane"/>
    <property type="evidence" value="ECO:0007669"/>
    <property type="project" value="TreeGrafter"/>
</dbReference>
<feature type="transmembrane region" description="Helical" evidence="1">
    <location>
        <begin position="147"/>
        <end position="168"/>
    </location>
</feature>
<dbReference type="PANTHER" id="PTHR23028">
    <property type="entry name" value="ACETYLTRANSFERASE"/>
    <property type="match status" value="1"/>
</dbReference>
<feature type="transmembrane region" description="Helical" evidence="1">
    <location>
        <begin position="115"/>
        <end position="135"/>
    </location>
</feature>
<name>A0AAX1L7N0_9CORY</name>
<keyword evidence="1" id="KW-0472">Membrane</keyword>
<feature type="transmembrane region" description="Helical" evidence="1">
    <location>
        <begin position="174"/>
        <end position="193"/>
    </location>
</feature>
<protein>
    <submittedName>
        <fullName evidence="3">Acyltransferase</fullName>
    </submittedName>
</protein>
<feature type="transmembrane region" description="Helical" evidence="1">
    <location>
        <begin position="235"/>
        <end position="254"/>
    </location>
</feature>
<dbReference type="Pfam" id="PF01757">
    <property type="entry name" value="Acyl_transf_3"/>
    <property type="match status" value="1"/>
</dbReference>
<gene>
    <name evidence="3" type="ORF">I6J21_11845</name>
</gene>
<dbReference type="GO" id="GO:0016747">
    <property type="term" value="F:acyltransferase activity, transferring groups other than amino-acyl groups"/>
    <property type="evidence" value="ECO:0007669"/>
    <property type="project" value="InterPro"/>
</dbReference>
<feature type="transmembrane region" description="Helical" evidence="1">
    <location>
        <begin position="37"/>
        <end position="56"/>
    </location>
</feature>
<feature type="transmembrane region" description="Helical" evidence="1">
    <location>
        <begin position="266"/>
        <end position="288"/>
    </location>
</feature>
<sequence>MNRSYIPALDALRAVSALGIMTTHVAFQTGTPGLDRFDYFVAVFFALSGFLLWWRYPSFSTPWGTYARNRFGRIVPAYLAVVVISFVAFNSAGVNALLANLFFVQLYVPGALMTGLTHLWTMCVEVAFYIIFPFLREILGRVPRPWRITLIILIALASLGWAYLPLNFEANSQIFPPAYCSWYAVGILLAELHSSERVRSTRFPWWIWPPIAIAALVAGTRLGPAGLTHPTPTEFAIRIFFGAIFALALLYPVVSWQPRVPDWLAFLGRISYSIFLWHLPVLTAVYALTTITLFSGHFLLVWLLTFAFTIPVSYVSYEWTEKPFHTSVAARSHELYRVDIRPS</sequence>
<evidence type="ECO:0000313" key="4">
    <source>
        <dbReference type="Proteomes" id="UP000617681"/>
    </source>
</evidence>
<accession>A0AAX1L7N0</accession>
<keyword evidence="1" id="KW-1133">Transmembrane helix</keyword>
<keyword evidence="3" id="KW-0808">Transferase</keyword>
<organism evidence="3 4">
    <name type="scientific">Corynebacterium glucuronolyticum</name>
    <dbReference type="NCBI Taxonomy" id="39791"/>
    <lineage>
        <taxon>Bacteria</taxon>
        <taxon>Bacillati</taxon>
        <taxon>Actinomycetota</taxon>
        <taxon>Actinomycetes</taxon>
        <taxon>Mycobacteriales</taxon>
        <taxon>Corynebacteriaceae</taxon>
        <taxon>Corynebacterium</taxon>
    </lineage>
</organism>
<dbReference type="PANTHER" id="PTHR23028:SF53">
    <property type="entry name" value="ACYL_TRANSF_3 DOMAIN-CONTAINING PROTEIN"/>
    <property type="match status" value="1"/>
</dbReference>
<reference evidence="3" key="1">
    <citation type="submission" date="2021-02" db="EMBL/GenBank/DDBJ databases">
        <title>FDA dAtabase for Regulatory Grade micrObial Sequences (FDA-ARGOS): Supporting development and validation of Infectious Disease Dx tests.</title>
        <authorList>
            <person name="Sproer C."/>
            <person name="Gronow S."/>
            <person name="Severitt S."/>
            <person name="Schroder I."/>
            <person name="Tallon L."/>
            <person name="Sadzewicz L."/>
            <person name="Zhao X."/>
            <person name="Boylan J."/>
            <person name="Ott S."/>
            <person name="Bowen H."/>
            <person name="Vavikolanu K."/>
            <person name="Mehta A."/>
            <person name="Aluvathingal J."/>
            <person name="Nadendla S."/>
            <person name="Lowell S."/>
            <person name="Myers T."/>
            <person name="Yan Y."/>
            <person name="Sichtig H."/>
        </authorList>
    </citation>
    <scope>NUCLEOTIDE SEQUENCE</scope>
    <source>
        <strain evidence="3">FDAARGOS_1191</strain>
    </source>
</reference>
<evidence type="ECO:0000259" key="2">
    <source>
        <dbReference type="Pfam" id="PF01757"/>
    </source>
</evidence>
<feature type="transmembrane region" description="Helical" evidence="1">
    <location>
        <begin position="205"/>
        <end position="223"/>
    </location>
</feature>
<evidence type="ECO:0000256" key="1">
    <source>
        <dbReference type="SAM" id="Phobius"/>
    </source>
</evidence>
<dbReference type="Proteomes" id="UP000617681">
    <property type="component" value="Chromosome"/>
</dbReference>
<dbReference type="AlphaFoldDB" id="A0AAX1L7N0"/>
<feature type="domain" description="Acyltransferase 3" evidence="2">
    <location>
        <begin position="7"/>
        <end position="317"/>
    </location>
</feature>
<keyword evidence="1" id="KW-0812">Transmembrane</keyword>
<dbReference type="InterPro" id="IPR050879">
    <property type="entry name" value="Acyltransferase_3"/>
</dbReference>